<keyword evidence="1" id="KW-1133">Transmembrane helix</keyword>
<evidence type="ECO:0000313" key="3">
    <source>
        <dbReference type="Proteomes" id="UP001160390"/>
    </source>
</evidence>
<dbReference type="Proteomes" id="UP001160390">
    <property type="component" value="Unassembled WGS sequence"/>
</dbReference>
<dbReference type="AlphaFoldDB" id="A0AA35M4R3"/>
<reference evidence="2" key="1">
    <citation type="submission" date="2023-01" db="EMBL/GenBank/DDBJ databases">
        <authorList>
            <person name="Piombo E."/>
        </authorList>
    </citation>
    <scope>NUCLEOTIDE SEQUENCE</scope>
</reference>
<proteinExistence type="predicted"/>
<evidence type="ECO:0000313" key="2">
    <source>
        <dbReference type="EMBL" id="CAI6090490.1"/>
    </source>
</evidence>
<comment type="caution">
    <text evidence="2">The sequence shown here is derived from an EMBL/GenBank/DDBJ whole genome shotgun (WGS) entry which is preliminary data.</text>
</comment>
<organism evidence="2 3">
    <name type="scientific">Clonostachys chloroleuca</name>
    <dbReference type="NCBI Taxonomy" id="1926264"/>
    <lineage>
        <taxon>Eukaryota</taxon>
        <taxon>Fungi</taxon>
        <taxon>Dikarya</taxon>
        <taxon>Ascomycota</taxon>
        <taxon>Pezizomycotina</taxon>
        <taxon>Sordariomycetes</taxon>
        <taxon>Hypocreomycetidae</taxon>
        <taxon>Hypocreales</taxon>
        <taxon>Bionectriaceae</taxon>
        <taxon>Clonostachys</taxon>
    </lineage>
</organism>
<gene>
    <name evidence="2" type="ORF">CCHLO57077_00002139</name>
</gene>
<name>A0AA35M4R3_9HYPO</name>
<evidence type="ECO:0000256" key="1">
    <source>
        <dbReference type="SAM" id="Phobius"/>
    </source>
</evidence>
<keyword evidence="1" id="KW-0472">Membrane</keyword>
<keyword evidence="3" id="KW-1185">Reference proteome</keyword>
<dbReference type="EMBL" id="CABFNP030001012">
    <property type="protein sequence ID" value="CAI6090490.1"/>
    <property type="molecule type" value="Genomic_DNA"/>
</dbReference>
<keyword evidence="1" id="KW-0812">Transmembrane</keyword>
<sequence length="168" mass="18936">MLSRNIETLIDTYWQSTIGYKYLHGNLHADVTDSSYDNVTADQWQTIDFNTSQALSTRIIGEEYQCNMIFATILIVISGLLVLASLATIALMNATRVPDILGYISSFTRDNPYATFEQASHIDGLERARELREMNMTVGDVNPRGDIGHIAFAATVEVHRLKEDRLYD</sequence>
<protein>
    <submittedName>
        <fullName evidence="2">Uncharacterized protein</fullName>
    </submittedName>
</protein>
<accession>A0AA35M4R3</accession>
<feature type="transmembrane region" description="Helical" evidence="1">
    <location>
        <begin position="68"/>
        <end position="92"/>
    </location>
</feature>